<name>A0A4S2BQ41_9LACO</name>
<reference evidence="2 3" key="1">
    <citation type="submission" date="2019-04" db="EMBL/GenBank/DDBJ databases">
        <title>Microbes associate with the intestines of laboratory mice.</title>
        <authorList>
            <person name="Navarre W."/>
            <person name="Wong E."/>
            <person name="Huang K."/>
            <person name="Tropini C."/>
            <person name="Ng K."/>
            <person name="Yu B."/>
        </authorList>
    </citation>
    <scope>NUCLEOTIDE SEQUENCE [LARGE SCALE GENOMIC DNA]</scope>
    <source>
        <strain evidence="2 3">NM61_E11</strain>
    </source>
</reference>
<dbReference type="EMBL" id="SRYV01000002">
    <property type="protein sequence ID" value="TGY17267.1"/>
    <property type="molecule type" value="Genomic_DNA"/>
</dbReference>
<evidence type="ECO:0000313" key="2">
    <source>
        <dbReference type="EMBL" id="TGY17267.1"/>
    </source>
</evidence>
<feature type="transmembrane region" description="Helical" evidence="1">
    <location>
        <begin position="203"/>
        <end position="232"/>
    </location>
</feature>
<feature type="transmembrane region" description="Helical" evidence="1">
    <location>
        <begin position="170"/>
        <end position="191"/>
    </location>
</feature>
<keyword evidence="1" id="KW-0472">Membrane</keyword>
<comment type="caution">
    <text evidence="2">The sequence shown here is derived from an EMBL/GenBank/DDBJ whole genome shotgun (WGS) entry which is preliminary data.</text>
</comment>
<evidence type="ECO:0000256" key="1">
    <source>
        <dbReference type="SAM" id="Phobius"/>
    </source>
</evidence>
<sequence length="278" mass="31110">MADGSRADLRRVGYEQLKSYKRNLIFVVFLIAILTMITTTFLNPIFMKRQIRMSNNRAIVVRQINSHFDTLADLIGAEHEDNANLLTIQQTQPIADHIIDYSLGFHWFKVNNTKLANQVLHDINLNIDKGSSSEAQRVQSKLKKQRDNAVYAVIQAFDLNIVTLGANIAIILLLVNIVIVIVTIVTLFSLLSDLHSRTNTKMVIHIATAAGMWAGFWMILIFGILAIIPVLFNVETLPLAGLGYLMEISSSIFLEYVIVGVVIYVLCAIPWQATANNS</sequence>
<evidence type="ECO:0000313" key="3">
    <source>
        <dbReference type="Proteomes" id="UP000309117"/>
    </source>
</evidence>
<dbReference type="AlphaFoldDB" id="A0A4S2BQ41"/>
<protein>
    <submittedName>
        <fullName evidence="2">Uncharacterized protein</fullName>
    </submittedName>
</protein>
<feature type="transmembrane region" description="Helical" evidence="1">
    <location>
        <begin position="252"/>
        <end position="271"/>
    </location>
</feature>
<proteinExistence type="predicted"/>
<keyword evidence="1" id="KW-1133">Transmembrane helix</keyword>
<dbReference type="RefSeq" id="WP_004039650.1">
    <property type="nucleotide sequence ID" value="NZ_AQFR02000003.1"/>
</dbReference>
<accession>A0A4S2BQ41</accession>
<feature type="transmembrane region" description="Helical" evidence="1">
    <location>
        <begin position="24"/>
        <end position="47"/>
    </location>
</feature>
<keyword evidence="1" id="KW-0812">Transmembrane</keyword>
<gene>
    <name evidence="2" type="ORF">E5351_02075</name>
</gene>
<organism evidence="2 3">
    <name type="scientific">Lactobacillus intestinalis</name>
    <dbReference type="NCBI Taxonomy" id="151781"/>
    <lineage>
        <taxon>Bacteria</taxon>
        <taxon>Bacillati</taxon>
        <taxon>Bacillota</taxon>
        <taxon>Bacilli</taxon>
        <taxon>Lactobacillales</taxon>
        <taxon>Lactobacillaceae</taxon>
        <taxon>Lactobacillus</taxon>
    </lineage>
</organism>
<dbReference type="Proteomes" id="UP000309117">
    <property type="component" value="Unassembled WGS sequence"/>
</dbReference>